<dbReference type="InterPro" id="IPR002921">
    <property type="entry name" value="Fungal_lipase-type"/>
</dbReference>
<name>A0A812NQH7_SYMPI</name>
<gene>
    <name evidence="3" type="ORF">SPIL2461_LOCUS7727</name>
</gene>
<dbReference type="Pfam" id="PF00168">
    <property type="entry name" value="C2"/>
    <property type="match status" value="1"/>
</dbReference>
<organism evidence="3 4">
    <name type="scientific">Symbiodinium pilosum</name>
    <name type="common">Dinoflagellate</name>
    <dbReference type="NCBI Taxonomy" id="2952"/>
    <lineage>
        <taxon>Eukaryota</taxon>
        <taxon>Sar</taxon>
        <taxon>Alveolata</taxon>
        <taxon>Dinophyceae</taxon>
        <taxon>Suessiales</taxon>
        <taxon>Symbiodiniaceae</taxon>
        <taxon>Symbiodinium</taxon>
    </lineage>
</organism>
<evidence type="ECO:0000259" key="2">
    <source>
        <dbReference type="PROSITE" id="PS50004"/>
    </source>
</evidence>
<dbReference type="OrthoDB" id="407281at2759"/>
<dbReference type="InterPro" id="IPR035892">
    <property type="entry name" value="C2_domain_sf"/>
</dbReference>
<dbReference type="Gene3D" id="2.60.40.150">
    <property type="entry name" value="C2 domain"/>
    <property type="match status" value="1"/>
</dbReference>
<evidence type="ECO:0000313" key="3">
    <source>
        <dbReference type="EMBL" id="CAE7331952.1"/>
    </source>
</evidence>
<keyword evidence="1" id="KW-0732">Signal</keyword>
<feature type="chain" id="PRO_5032643508" description="C2 domain-containing protein" evidence="1">
    <location>
        <begin position="24"/>
        <end position="524"/>
    </location>
</feature>
<proteinExistence type="predicted"/>
<reference evidence="3" key="1">
    <citation type="submission" date="2021-02" db="EMBL/GenBank/DDBJ databases">
        <authorList>
            <person name="Dougan E. K."/>
            <person name="Rhodes N."/>
            <person name="Thang M."/>
            <person name="Chan C."/>
        </authorList>
    </citation>
    <scope>NUCLEOTIDE SEQUENCE</scope>
</reference>
<dbReference type="Gene3D" id="3.40.50.1820">
    <property type="entry name" value="alpha/beta hydrolase"/>
    <property type="match status" value="1"/>
</dbReference>
<dbReference type="SUPFAM" id="SSF53474">
    <property type="entry name" value="alpha/beta-Hydrolases"/>
    <property type="match status" value="1"/>
</dbReference>
<feature type="signal peptide" evidence="1">
    <location>
        <begin position="1"/>
        <end position="23"/>
    </location>
</feature>
<protein>
    <recommendedName>
        <fullName evidence="2">C2 domain-containing protein</fullName>
    </recommendedName>
</protein>
<dbReference type="Pfam" id="PF01764">
    <property type="entry name" value="Lipase_3"/>
    <property type="match status" value="1"/>
</dbReference>
<dbReference type="EMBL" id="CAJNIZ010012226">
    <property type="protein sequence ID" value="CAE7331952.1"/>
    <property type="molecule type" value="Genomic_DNA"/>
</dbReference>
<comment type="caution">
    <text evidence="3">The sequence shown here is derived from an EMBL/GenBank/DDBJ whole genome shotgun (WGS) entry which is preliminary data.</text>
</comment>
<dbReference type="InterPro" id="IPR000008">
    <property type="entry name" value="C2_dom"/>
</dbReference>
<sequence length="524" mass="57821">MLQMLRFAVLLVVCSDATDTGYASYKRDKENRTSSRAHAHGAGFVVAAESKVTLASQALRGHTQKKSGKDNSSSEEHPIKLPSIHFIADYVDMAAKQINTELAYIPARSYLHIVTNSSPIHIQMAGLAAWAYDLEYLKMMYPNGWAGGWKLVAEYVNTTHSLMVDGHDVVALMAKGKSCVITFSGTHGLADWSTNLNVGTSSLPQCGVHGVHEGFFEAFLQFMLNDAWTTAFEPYLAENCSEGIHITGHSQGAAVGAVFAACINGAGSNLTLPDLWRFGKLVHAGATVKTRLNVTDLHGIGGPGVSTTQFWNYKRPDGVFPGTRFFNQDAVSFDPVPWLSSSLGLTHPKSEAVKMAERPQRFSALTEEAKHEPRTVSFVPDIMVHLPPEYLRRIIMASRSLYVKVAYAQGLPERSARPFLSSKPSFYASVEAANRKWSHIPRTSTKKNMVESAWAENLDLKEYELGDDLEIKLWDAVWPWGVDRDLGTAKLRSQTFEPHGFEGWVPTESGIRLKLSVVISYDVL</sequence>
<keyword evidence="4" id="KW-1185">Reference proteome</keyword>
<evidence type="ECO:0000256" key="1">
    <source>
        <dbReference type="SAM" id="SignalP"/>
    </source>
</evidence>
<dbReference type="InterPro" id="IPR029058">
    <property type="entry name" value="AB_hydrolase_fold"/>
</dbReference>
<feature type="domain" description="C2" evidence="2">
    <location>
        <begin position="380"/>
        <end position="509"/>
    </location>
</feature>
<dbReference type="PROSITE" id="PS50004">
    <property type="entry name" value="C2"/>
    <property type="match status" value="1"/>
</dbReference>
<dbReference type="AlphaFoldDB" id="A0A812NQH7"/>
<evidence type="ECO:0000313" key="4">
    <source>
        <dbReference type="Proteomes" id="UP000649617"/>
    </source>
</evidence>
<dbReference type="GO" id="GO:0006629">
    <property type="term" value="P:lipid metabolic process"/>
    <property type="evidence" value="ECO:0007669"/>
    <property type="project" value="InterPro"/>
</dbReference>
<dbReference type="SUPFAM" id="SSF49562">
    <property type="entry name" value="C2 domain (Calcium/lipid-binding domain, CaLB)"/>
    <property type="match status" value="1"/>
</dbReference>
<accession>A0A812NQH7</accession>
<dbReference type="Proteomes" id="UP000649617">
    <property type="component" value="Unassembled WGS sequence"/>
</dbReference>